<keyword evidence="2" id="KW-0472">Membrane</keyword>
<evidence type="ECO:0000256" key="1">
    <source>
        <dbReference type="SAM" id="Coils"/>
    </source>
</evidence>
<dbReference type="Proteomes" id="UP000288603">
    <property type="component" value="Unassembled WGS sequence"/>
</dbReference>
<keyword evidence="4" id="KW-1185">Reference proteome</keyword>
<sequence>MPIVLFFGGVLVALPIFWQVVVISASGGNGRWDCMAWLGEQLVAESSVLMPALLGALVPTYFAIATLGRQKRDNPTLKEVRAWFSGLGMAIAAVAAGWTVLSAFVFIDGTERVGTWLLTAVVSAIVFLLGCLLGALLPKDLVRTLASRKDELEVARASIREARRHGVQRVRRPILIIGLWFAMAVITPAATYIVITWPLIAGATSDLLGVVTVILMAAVLNLCTPAAAFMIRSARDVPWLLSALGWALYLIGLWPMIIASVVFASNTTDEYRLQMYLLSGSFLVVAITTGVSARPGISRRYRFLQRWTLDGATDSLHLSQVIESVPRITEAIAALERDLAKMRRERTRERWRGLLPWFS</sequence>
<feature type="transmembrane region" description="Helical" evidence="2">
    <location>
        <begin position="207"/>
        <end position="231"/>
    </location>
</feature>
<dbReference type="AlphaFoldDB" id="A0A3S4CE25"/>
<protein>
    <submittedName>
        <fullName evidence="3">Uncharacterized protein</fullName>
    </submittedName>
</protein>
<keyword evidence="2" id="KW-1133">Transmembrane helix</keyword>
<keyword evidence="1" id="KW-0175">Coiled coil</keyword>
<accession>A0A3S4CE25</accession>
<gene>
    <name evidence="3" type="ORF">ELQ92_00515</name>
</gene>
<feature type="transmembrane region" description="Helical" evidence="2">
    <location>
        <begin position="173"/>
        <end position="195"/>
    </location>
</feature>
<evidence type="ECO:0000313" key="3">
    <source>
        <dbReference type="EMBL" id="RWZ67795.1"/>
    </source>
</evidence>
<dbReference type="RefSeq" id="WP_128496951.1">
    <property type="nucleotide sequence ID" value="NZ_RZNC01000001.1"/>
</dbReference>
<keyword evidence="2" id="KW-0812">Transmembrane</keyword>
<organism evidence="3 4">
    <name type="scientific">Labedella populi</name>
    <dbReference type="NCBI Taxonomy" id="2498850"/>
    <lineage>
        <taxon>Bacteria</taxon>
        <taxon>Bacillati</taxon>
        <taxon>Actinomycetota</taxon>
        <taxon>Actinomycetes</taxon>
        <taxon>Micrococcales</taxon>
        <taxon>Microbacteriaceae</taxon>
        <taxon>Labedella</taxon>
    </lineage>
</organism>
<reference evidence="3 4" key="1">
    <citation type="submission" date="2018-12" db="EMBL/GenBank/DDBJ databases">
        <authorList>
            <person name="Li F."/>
        </authorList>
    </citation>
    <scope>NUCLEOTIDE SEQUENCE [LARGE SCALE GENOMIC DNA]</scope>
    <source>
        <strain evidence="3 4">8H24J-4-2</strain>
    </source>
</reference>
<evidence type="ECO:0000313" key="4">
    <source>
        <dbReference type="Proteomes" id="UP000288603"/>
    </source>
</evidence>
<feature type="transmembrane region" description="Helical" evidence="2">
    <location>
        <begin position="113"/>
        <end position="137"/>
    </location>
</feature>
<feature type="coiled-coil region" evidence="1">
    <location>
        <begin position="325"/>
        <end position="352"/>
    </location>
</feature>
<feature type="transmembrane region" description="Helical" evidence="2">
    <location>
        <begin position="48"/>
        <end position="68"/>
    </location>
</feature>
<feature type="transmembrane region" description="Helical" evidence="2">
    <location>
        <begin position="80"/>
        <end position="107"/>
    </location>
</feature>
<name>A0A3S4CE25_9MICO</name>
<feature type="transmembrane region" description="Helical" evidence="2">
    <location>
        <begin position="243"/>
        <end position="264"/>
    </location>
</feature>
<comment type="caution">
    <text evidence="3">The sequence shown here is derived from an EMBL/GenBank/DDBJ whole genome shotgun (WGS) entry which is preliminary data.</text>
</comment>
<proteinExistence type="predicted"/>
<dbReference type="EMBL" id="RZNC01000001">
    <property type="protein sequence ID" value="RWZ67795.1"/>
    <property type="molecule type" value="Genomic_DNA"/>
</dbReference>
<evidence type="ECO:0000256" key="2">
    <source>
        <dbReference type="SAM" id="Phobius"/>
    </source>
</evidence>
<feature type="transmembrane region" description="Helical" evidence="2">
    <location>
        <begin position="276"/>
        <end position="297"/>
    </location>
</feature>